<organism evidence="1">
    <name type="scientific">Brassica cretica</name>
    <name type="common">Mustard</name>
    <dbReference type="NCBI Taxonomy" id="69181"/>
    <lineage>
        <taxon>Eukaryota</taxon>
        <taxon>Viridiplantae</taxon>
        <taxon>Streptophyta</taxon>
        <taxon>Embryophyta</taxon>
        <taxon>Tracheophyta</taxon>
        <taxon>Spermatophyta</taxon>
        <taxon>Magnoliopsida</taxon>
        <taxon>eudicotyledons</taxon>
        <taxon>Gunneridae</taxon>
        <taxon>Pentapetalae</taxon>
        <taxon>rosids</taxon>
        <taxon>malvids</taxon>
        <taxon>Brassicales</taxon>
        <taxon>Brassicaceae</taxon>
        <taxon>Brassiceae</taxon>
        <taxon>Brassica</taxon>
    </lineage>
</organism>
<sequence length="93" mass="10191">MKNPDLVITMVGSTWSKLRGRTIEESRSRYRLHDCGVGNSTGGRCMRQTHHHSSNWNVALVHYRLVAGAVAAKDEAAEEVGEDAKGEGELADI</sequence>
<gene>
    <name evidence="1" type="ORF">F2Q70_00011095</name>
</gene>
<comment type="caution">
    <text evidence="1">The sequence shown here is derived from an EMBL/GenBank/DDBJ whole genome shotgun (WGS) entry which is preliminary data.</text>
</comment>
<accession>A0A8S9M652</accession>
<name>A0A8S9M652_BRACR</name>
<proteinExistence type="predicted"/>
<reference evidence="1" key="1">
    <citation type="submission" date="2019-12" db="EMBL/GenBank/DDBJ databases">
        <title>Genome sequencing and annotation of Brassica cretica.</title>
        <authorList>
            <person name="Studholme D.J."/>
            <person name="Sarris P.F."/>
        </authorList>
    </citation>
    <scope>NUCLEOTIDE SEQUENCE</scope>
    <source>
        <strain evidence="1">PFS-102/07</strain>
        <tissue evidence="1">Leaf</tissue>
    </source>
</reference>
<evidence type="ECO:0000313" key="1">
    <source>
        <dbReference type="EMBL" id="KAF2613508.1"/>
    </source>
</evidence>
<protein>
    <submittedName>
        <fullName evidence="1">Uncharacterized protein</fullName>
    </submittedName>
</protein>
<dbReference type="EMBL" id="QGKY02000089">
    <property type="protein sequence ID" value="KAF2613508.1"/>
    <property type="molecule type" value="Genomic_DNA"/>
</dbReference>
<dbReference type="AlphaFoldDB" id="A0A8S9M652"/>